<evidence type="ECO:0000313" key="13">
    <source>
        <dbReference type="Proteomes" id="UP001396334"/>
    </source>
</evidence>
<evidence type="ECO:0000256" key="6">
    <source>
        <dbReference type="ARBA" id="ARBA00023329"/>
    </source>
</evidence>
<keyword evidence="3" id="KW-0964">Secreted</keyword>
<feature type="signal peptide" evidence="10">
    <location>
        <begin position="1"/>
        <end position="26"/>
    </location>
</feature>
<evidence type="ECO:0000256" key="10">
    <source>
        <dbReference type="SAM" id="SignalP"/>
    </source>
</evidence>
<keyword evidence="4 10" id="KW-0732">Signal</keyword>
<reference evidence="12 13" key="1">
    <citation type="journal article" date="2024" name="G3 (Bethesda)">
        <title>Genome assembly of Hibiscus sabdariffa L. provides insights into metabolisms of medicinal natural products.</title>
        <authorList>
            <person name="Kim T."/>
        </authorList>
    </citation>
    <scope>NUCLEOTIDE SEQUENCE [LARGE SCALE GENOMIC DNA]</scope>
    <source>
        <strain evidence="12">TK-2024</strain>
        <tissue evidence="12">Old leaves</tissue>
    </source>
</reference>
<evidence type="ECO:0000256" key="1">
    <source>
        <dbReference type="ARBA" id="ARBA00004541"/>
    </source>
</evidence>
<dbReference type="PANTHER" id="PTHR35293">
    <property type="entry name" value="EGG CELL-SECRETED PROTEIN 1.5"/>
    <property type="match status" value="1"/>
</dbReference>
<organism evidence="12 13">
    <name type="scientific">Hibiscus sabdariffa</name>
    <name type="common">roselle</name>
    <dbReference type="NCBI Taxonomy" id="183260"/>
    <lineage>
        <taxon>Eukaryota</taxon>
        <taxon>Viridiplantae</taxon>
        <taxon>Streptophyta</taxon>
        <taxon>Embryophyta</taxon>
        <taxon>Tracheophyta</taxon>
        <taxon>Spermatophyta</taxon>
        <taxon>Magnoliopsida</taxon>
        <taxon>eudicotyledons</taxon>
        <taxon>Gunneridae</taxon>
        <taxon>Pentapetalae</taxon>
        <taxon>rosids</taxon>
        <taxon>malvids</taxon>
        <taxon>Malvales</taxon>
        <taxon>Malvaceae</taxon>
        <taxon>Malvoideae</taxon>
        <taxon>Hibiscus</taxon>
    </lineage>
</organism>
<evidence type="ECO:0000256" key="2">
    <source>
        <dbReference type="ARBA" id="ARBA00004613"/>
    </source>
</evidence>
<evidence type="ECO:0000256" key="7">
    <source>
        <dbReference type="ARBA" id="ARBA00034457"/>
    </source>
</evidence>
<dbReference type="PANTHER" id="PTHR35293:SF1">
    <property type="entry name" value="EGG CELL-SECRETED PROTEIN 1.5"/>
    <property type="match status" value="1"/>
</dbReference>
<proteinExistence type="inferred from homology"/>
<evidence type="ECO:0000256" key="9">
    <source>
        <dbReference type="SAM" id="MobiDB-lite"/>
    </source>
</evidence>
<name>A0ABR2PK49_9ROSI</name>
<keyword evidence="13" id="KW-1185">Reference proteome</keyword>
<feature type="chain" id="PRO_5045241000" description="Prolamin-like domain-containing protein" evidence="10">
    <location>
        <begin position="27"/>
        <end position="139"/>
    </location>
</feature>
<comment type="function">
    <text evidence="7">Involved in the regulation of gamete interactions during the double fertilization and to prevent multiple-pollen tube attraction; mediates the redistribution of the gamete fusogen HAP2/GCS1 to the cell surface after secretion upon sperm arrival.</text>
</comment>
<dbReference type="EMBL" id="JBBPBN010000057">
    <property type="protein sequence ID" value="KAK8988805.1"/>
    <property type="molecule type" value="Genomic_DNA"/>
</dbReference>
<comment type="caution">
    <text evidence="12">The sequence shown here is derived from an EMBL/GenBank/DDBJ whole genome shotgun (WGS) entry which is preliminary data.</text>
</comment>
<evidence type="ECO:0000256" key="8">
    <source>
        <dbReference type="ARBA" id="ARBA00034484"/>
    </source>
</evidence>
<gene>
    <name evidence="12" type="ORF">V6N11_030181</name>
</gene>
<dbReference type="InterPro" id="IPR044711">
    <property type="entry name" value="EC11-15"/>
</dbReference>
<evidence type="ECO:0000256" key="4">
    <source>
        <dbReference type="ARBA" id="ARBA00022729"/>
    </source>
</evidence>
<comment type="subcellular location">
    <subcellularLocation>
        <location evidence="1">Cytoplasmic vesicle</location>
    </subcellularLocation>
    <subcellularLocation>
        <location evidence="2">Secreted</location>
    </subcellularLocation>
</comment>
<dbReference type="Pfam" id="PF05617">
    <property type="entry name" value="Prolamin_like"/>
    <property type="match status" value="1"/>
</dbReference>
<evidence type="ECO:0000256" key="5">
    <source>
        <dbReference type="ARBA" id="ARBA00023279"/>
    </source>
</evidence>
<comment type="similarity">
    <text evidence="8">Belongs to the plant egg cell-secreted peptide family.</text>
</comment>
<dbReference type="Proteomes" id="UP001396334">
    <property type="component" value="Unassembled WGS sequence"/>
</dbReference>
<accession>A0ABR2PK49</accession>
<evidence type="ECO:0000313" key="12">
    <source>
        <dbReference type="EMBL" id="KAK8988805.1"/>
    </source>
</evidence>
<feature type="region of interest" description="Disordered" evidence="9">
    <location>
        <begin position="115"/>
        <end position="139"/>
    </location>
</feature>
<keyword evidence="6" id="KW-0968">Cytoplasmic vesicle</keyword>
<protein>
    <recommendedName>
        <fullName evidence="11">Prolamin-like domain-containing protein</fullName>
    </recommendedName>
</protein>
<dbReference type="InterPro" id="IPR008502">
    <property type="entry name" value="Prolamin-like"/>
</dbReference>
<feature type="domain" description="Prolamin-like" evidence="11">
    <location>
        <begin position="51"/>
        <end position="115"/>
    </location>
</feature>
<evidence type="ECO:0000259" key="11">
    <source>
        <dbReference type="Pfam" id="PF05617"/>
    </source>
</evidence>
<keyword evidence="5" id="KW-0278">Fertilization</keyword>
<evidence type="ECO:0000256" key="3">
    <source>
        <dbReference type="ARBA" id="ARBA00022525"/>
    </source>
</evidence>
<sequence length="139" mass="15262">MGSTSSSRVLFFAFVFAMSMLLMAEARLLDLGNATRSDLLVRLKLDEESPDCWGSLIQLQSCTGELIMFFLNGETDIGKSCCRAILTISHKCWPDMIDALGFTTEETNVLEGYCDHEDDPSPPSVARTDEVGSSKSLNP</sequence>